<dbReference type="InterPro" id="IPR005502">
    <property type="entry name" value="Ribosyl_crysJ1"/>
</dbReference>
<reference evidence="2 3" key="1">
    <citation type="submission" date="2020-06" db="EMBL/GenBank/DDBJ databases">
        <authorList>
            <person name="Jo H."/>
        </authorList>
    </citation>
    <scope>NUCLEOTIDE SEQUENCE [LARGE SCALE GENOMIC DNA]</scope>
    <source>
        <strain evidence="2 3">I46</strain>
    </source>
</reference>
<dbReference type="InterPro" id="IPR036705">
    <property type="entry name" value="Ribosyl_crysJ1_sf"/>
</dbReference>
<feature type="binding site" evidence="1">
    <location>
        <position position="397"/>
    </location>
    <ligand>
        <name>Mg(2+)</name>
        <dbReference type="ChEBI" id="CHEBI:18420"/>
        <label>1</label>
    </ligand>
</feature>
<dbReference type="SUPFAM" id="SSF101478">
    <property type="entry name" value="ADP-ribosylglycohydrolase"/>
    <property type="match status" value="1"/>
</dbReference>
<dbReference type="Pfam" id="PF03747">
    <property type="entry name" value="ADP_ribosyl_GH"/>
    <property type="match status" value="1"/>
</dbReference>
<dbReference type="Proteomes" id="UP000509638">
    <property type="component" value="Chromosome"/>
</dbReference>
<evidence type="ECO:0000256" key="1">
    <source>
        <dbReference type="PIRSR" id="PIRSR605502-1"/>
    </source>
</evidence>
<feature type="binding site" evidence="1">
    <location>
        <position position="399"/>
    </location>
    <ligand>
        <name>Mg(2+)</name>
        <dbReference type="ChEBI" id="CHEBI:18420"/>
        <label>1</label>
    </ligand>
</feature>
<gene>
    <name evidence="2" type="ORF">HW566_09335</name>
</gene>
<keyword evidence="1" id="KW-0479">Metal-binding</keyword>
<comment type="cofactor">
    <cofactor evidence="1">
        <name>Mg(2+)</name>
        <dbReference type="ChEBI" id="CHEBI:18420"/>
    </cofactor>
    <text evidence="1">Binds 2 magnesium ions per subunit.</text>
</comment>
<dbReference type="GO" id="GO:0016787">
    <property type="term" value="F:hydrolase activity"/>
    <property type="evidence" value="ECO:0007669"/>
    <property type="project" value="UniProtKB-KW"/>
</dbReference>
<dbReference type="Gene3D" id="1.10.4080.10">
    <property type="entry name" value="ADP-ribosylation/Crystallin J1"/>
    <property type="match status" value="1"/>
</dbReference>
<name>A0A7D5EXT4_9MICO</name>
<dbReference type="AlphaFoldDB" id="A0A7D5EXT4"/>
<feature type="binding site" evidence="1">
    <location>
        <position position="400"/>
    </location>
    <ligand>
        <name>Mg(2+)</name>
        <dbReference type="ChEBI" id="CHEBI:18420"/>
        <label>1</label>
    </ligand>
</feature>
<keyword evidence="1" id="KW-0460">Magnesium</keyword>
<organism evidence="2 3">
    <name type="scientific">Microbacterium oleivorans</name>
    <dbReference type="NCBI Taxonomy" id="273677"/>
    <lineage>
        <taxon>Bacteria</taxon>
        <taxon>Bacillati</taxon>
        <taxon>Actinomycetota</taxon>
        <taxon>Actinomycetes</taxon>
        <taxon>Micrococcales</taxon>
        <taxon>Microbacteriaceae</taxon>
        <taxon>Microbacterium</taxon>
    </lineage>
</organism>
<protein>
    <submittedName>
        <fullName evidence="2">ADP-ribosylglycohydrolase family protein</fullName>
    </submittedName>
</protein>
<evidence type="ECO:0000313" key="3">
    <source>
        <dbReference type="Proteomes" id="UP000509638"/>
    </source>
</evidence>
<evidence type="ECO:0000313" key="2">
    <source>
        <dbReference type="EMBL" id="QLD11950.1"/>
    </source>
</evidence>
<dbReference type="RefSeq" id="WP_178012319.1">
    <property type="nucleotide sequence ID" value="NZ_CP058316.1"/>
</dbReference>
<keyword evidence="2" id="KW-0378">Hydrolase</keyword>
<proteinExistence type="predicted"/>
<sequence length="457" mass="48453">MRLTWAQPEDLVPAEFAALREQGVPDHELSAIERRWADAGGATVLAPSGASATPASAEVRAEARRVLDELQTLQRPSADEPDDWATIVALLPAPAKPDGAGGGASFDRVHGAWLGRSAGCLLGKPVEKIPRAGIEQIARATGNWPIRGYFTAQGLPTEVAKRWPWNRRSAPTSLVENIDGMPEDDDLNFPILALDLLEQHGGALTTDHVAEAWLAALPAGRVFTAERAAYRNILDARPVPETATHRNPFREWIGALIRADVHGWAHPGDVRAAAHSAWIDARLSHTRNGLYGAMWAAALCAASLVADSMDDVLDAADAIVPPASRLARAVRFGRETGRALASGELTTADSLDALHAEYECMHWVHTLNNAALTACALQAHGRDFGSAVALAVAGGWDTDSVGATVGSVVGGLVGSDDIDPAWTAPLHDRIATSMPGGPHRSIRELAERTASLAEETS</sequence>
<dbReference type="EMBL" id="CP058316">
    <property type="protein sequence ID" value="QLD11950.1"/>
    <property type="molecule type" value="Genomic_DNA"/>
</dbReference>
<dbReference type="GO" id="GO:0046872">
    <property type="term" value="F:metal ion binding"/>
    <property type="evidence" value="ECO:0007669"/>
    <property type="project" value="UniProtKB-KW"/>
</dbReference>
<accession>A0A7D5EXT4</accession>